<keyword evidence="2" id="KW-1185">Reference proteome</keyword>
<evidence type="ECO:0000313" key="1">
    <source>
        <dbReference type="EMBL" id="RNA26458.1"/>
    </source>
</evidence>
<dbReference type="EMBL" id="REGN01002739">
    <property type="protein sequence ID" value="RNA26458.1"/>
    <property type="molecule type" value="Genomic_DNA"/>
</dbReference>
<evidence type="ECO:0000313" key="2">
    <source>
        <dbReference type="Proteomes" id="UP000276133"/>
    </source>
</evidence>
<dbReference type="AlphaFoldDB" id="A0A3M7RSZ1"/>
<name>A0A3M7RSZ1_BRAPC</name>
<reference evidence="1 2" key="1">
    <citation type="journal article" date="2018" name="Sci. Rep.">
        <title>Genomic signatures of local adaptation to the degree of environmental predictability in rotifers.</title>
        <authorList>
            <person name="Franch-Gras L."/>
            <person name="Hahn C."/>
            <person name="Garcia-Roger E.M."/>
            <person name="Carmona M.J."/>
            <person name="Serra M."/>
            <person name="Gomez A."/>
        </authorList>
    </citation>
    <scope>NUCLEOTIDE SEQUENCE [LARGE SCALE GENOMIC DNA]</scope>
    <source>
        <strain evidence="1">HYR1</strain>
    </source>
</reference>
<proteinExistence type="predicted"/>
<dbReference type="Proteomes" id="UP000276133">
    <property type="component" value="Unassembled WGS sequence"/>
</dbReference>
<comment type="caution">
    <text evidence="1">The sequence shown here is derived from an EMBL/GenBank/DDBJ whole genome shotgun (WGS) entry which is preliminary data.</text>
</comment>
<accession>A0A3M7RSZ1</accession>
<protein>
    <submittedName>
        <fullName evidence="1">Uncharacterized protein</fullName>
    </submittedName>
</protein>
<organism evidence="1 2">
    <name type="scientific">Brachionus plicatilis</name>
    <name type="common">Marine rotifer</name>
    <name type="synonym">Brachionus muelleri</name>
    <dbReference type="NCBI Taxonomy" id="10195"/>
    <lineage>
        <taxon>Eukaryota</taxon>
        <taxon>Metazoa</taxon>
        <taxon>Spiralia</taxon>
        <taxon>Gnathifera</taxon>
        <taxon>Rotifera</taxon>
        <taxon>Eurotatoria</taxon>
        <taxon>Monogononta</taxon>
        <taxon>Pseudotrocha</taxon>
        <taxon>Ploima</taxon>
        <taxon>Brachionidae</taxon>
        <taxon>Brachionus</taxon>
    </lineage>
</organism>
<gene>
    <name evidence="1" type="ORF">BpHYR1_019843</name>
</gene>
<sequence length="267" mass="31949">MALQIKQKRKKDELSSSNKSKIFQFIAKFPNKREEHSSVFRIGKAQYPEVFLLQFCNKIIVTKVFEANKILIFKRVFLFLINRAEEKGLSGVAETGISKVRLLEVPITHGIDIYRAKNIFDNLMIVYRFDYSFVEVFNGSRLRFKEKPPKTVGIIEEPGKENDRSRLDDLRSSAPKTKPQFNLKKINNRFLTRKTQFRFRKYIPHHKSFWFFIAIFYWEADKEEGVVSSIKVLKRKITEVEEETPQEIRYFKRQINKYKLRRPYLKY</sequence>